<evidence type="ECO:0000256" key="10">
    <source>
        <dbReference type="SAM" id="SignalP"/>
    </source>
</evidence>
<evidence type="ECO:0000259" key="12">
    <source>
        <dbReference type="Pfam" id="PF07715"/>
    </source>
</evidence>
<comment type="subcellular location">
    <subcellularLocation>
        <location evidence="1 8">Cell outer membrane</location>
        <topology evidence="1 8">Multi-pass membrane protein</topology>
    </subcellularLocation>
</comment>
<dbReference type="NCBIfam" id="TIGR04057">
    <property type="entry name" value="SusC_RagA_signa"/>
    <property type="match status" value="1"/>
</dbReference>
<evidence type="ECO:0000313" key="13">
    <source>
        <dbReference type="EMBL" id="MDG3586844.1"/>
    </source>
</evidence>
<evidence type="ECO:0000256" key="1">
    <source>
        <dbReference type="ARBA" id="ARBA00004571"/>
    </source>
</evidence>
<dbReference type="InterPro" id="IPR037066">
    <property type="entry name" value="Plug_dom_sf"/>
</dbReference>
<dbReference type="Pfam" id="PF13715">
    <property type="entry name" value="CarbopepD_reg_2"/>
    <property type="match status" value="1"/>
</dbReference>
<dbReference type="Pfam" id="PF00593">
    <property type="entry name" value="TonB_dep_Rec_b-barrel"/>
    <property type="match status" value="1"/>
</dbReference>
<organism evidence="13 14">
    <name type="scientific">Galbibacter pacificus</name>
    <dbReference type="NCBI Taxonomy" id="2996052"/>
    <lineage>
        <taxon>Bacteria</taxon>
        <taxon>Pseudomonadati</taxon>
        <taxon>Bacteroidota</taxon>
        <taxon>Flavobacteriia</taxon>
        <taxon>Flavobacteriales</taxon>
        <taxon>Flavobacteriaceae</taxon>
        <taxon>Galbibacter</taxon>
    </lineage>
</organism>
<dbReference type="Proteomes" id="UP001153642">
    <property type="component" value="Unassembled WGS sequence"/>
</dbReference>
<evidence type="ECO:0000259" key="11">
    <source>
        <dbReference type="Pfam" id="PF00593"/>
    </source>
</evidence>
<comment type="similarity">
    <text evidence="8 9">Belongs to the TonB-dependent receptor family.</text>
</comment>
<dbReference type="NCBIfam" id="TIGR04056">
    <property type="entry name" value="OMP_RagA_SusC"/>
    <property type="match status" value="1"/>
</dbReference>
<dbReference type="Gene3D" id="2.60.40.1120">
    <property type="entry name" value="Carboxypeptidase-like, regulatory domain"/>
    <property type="match status" value="1"/>
</dbReference>
<dbReference type="InterPro" id="IPR012910">
    <property type="entry name" value="Plug_dom"/>
</dbReference>
<keyword evidence="7 8" id="KW-0998">Cell outer membrane</keyword>
<protein>
    <submittedName>
        <fullName evidence="13">SusC/RagA family TonB-linked outer membrane protein</fullName>
    </submittedName>
</protein>
<evidence type="ECO:0000256" key="4">
    <source>
        <dbReference type="ARBA" id="ARBA00022692"/>
    </source>
</evidence>
<evidence type="ECO:0000313" key="14">
    <source>
        <dbReference type="Proteomes" id="UP001153642"/>
    </source>
</evidence>
<keyword evidence="3 8" id="KW-1134">Transmembrane beta strand</keyword>
<dbReference type="InterPro" id="IPR023996">
    <property type="entry name" value="TonB-dep_OMP_SusC/RagA"/>
</dbReference>
<dbReference type="InterPro" id="IPR008969">
    <property type="entry name" value="CarboxyPept-like_regulatory"/>
</dbReference>
<evidence type="ECO:0000256" key="2">
    <source>
        <dbReference type="ARBA" id="ARBA00022448"/>
    </source>
</evidence>
<evidence type="ECO:0000256" key="3">
    <source>
        <dbReference type="ARBA" id="ARBA00022452"/>
    </source>
</evidence>
<dbReference type="InterPro" id="IPR023997">
    <property type="entry name" value="TonB-dep_OMP_SusC/RagA_CS"/>
</dbReference>
<dbReference type="Pfam" id="PF07715">
    <property type="entry name" value="Plug"/>
    <property type="match status" value="1"/>
</dbReference>
<name>A0ABT6FUA3_9FLAO</name>
<comment type="caution">
    <text evidence="13">The sequence shown here is derived from an EMBL/GenBank/DDBJ whole genome shotgun (WGS) entry which is preliminary data.</text>
</comment>
<dbReference type="SUPFAM" id="SSF49464">
    <property type="entry name" value="Carboxypeptidase regulatory domain-like"/>
    <property type="match status" value="1"/>
</dbReference>
<evidence type="ECO:0000256" key="7">
    <source>
        <dbReference type="ARBA" id="ARBA00023237"/>
    </source>
</evidence>
<gene>
    <name evidence="13" type="ORF">OSR52_13295</name>
</gene>
<keyword evidence="4 8" id="KW-0812">Transmembrane</keyword>
<feature type="domain" description="TonB-dependent receptor-like beta-barrel" evidence="11">
    <location>
        <begin position="377"/>
        <end position="979"/>
    </location>
</feature>
<accession>A0ABT6FUA3</accession>
<dbReference type="PROSITE" id="PS52016">
    <property type="entry name" value="TONB_DEPENDENT_REC_3"/>
    <property type="match status" value="1"/>
</dbReference>
<keyword evidence="14" id="KW-1185">Reference proteome</keyword>
<sequence length="1012" mass="111334">MQKKYILRDRCTLLFALLIFSTGTCSLFGNTKDVNLFDLAAYQHRIKGTVTDSNGIPIQGVNVGIKGSSSGTFSDEKGAFYLEAVPSDVLILSYIGFKKLEVAVGSSTELSLVLEEDVTDLGAVTVNAGYYTVTEKERTGSISKITSKSIDDQPVASPLAAMQGQMSGVLITQNTGVSGGGFNIQVRGVNSLRADGNAPLYIVDGVPFSSESLGSTSLSGAILGGASSPLNSINPSDIQSIEVLKDADATAIYGSRGANGVVLITTKKGKAGKTSLSLNTYTSAGTLARTMNLMDTQEYIAMRREAYKNDGIDPYPSSAYDVNGTWDQNRYTDWQKELSGGTAWTTNTQLGISGGNENTRFLISGTHRKETSVFPGDNGYHRTSVHNNLNHRSDDERFSMNMSVDYAAETNNQMFADLTSDAMTLPPNAPALYNEDGSLNWEEGTFSNPLADMASRYRSKTKNLIANGLFSYKVIPSLTAKISTGYTSTRLTEIRTLPSTVYNSAIGLTSANSMLFHNSGDRYSWIVEPQLEWNAGWGKNTLAALIGATFQTNQSETLNQIGRGFSSNELIESLAAAETVNVSNHTQSEYKYQAIYARVNYKWDGKYLINLTGRRDGSSRFGSNRRYATFGAVGMAWLFAREKFVENAVPWLSFGKVRASYGTTGNDQIGDYQYLNTYSVSGGLYDGVIGLQPSRLYNPDFGWEVNKKLEMALELGFLEDRISLTGAWYQNRSSNQLVGIPLPATTGFSSIQANLGATVENVGWEFDLRTLNVQGEGFKWTSSLNLSIPKNKLLEFENLEGSTYANQYVIGQPVNIQKLYHYTGINPDTGVYTFEDYDLDGQVSTPNDRQFLANIDPDFYGGLSNNIQYKNWNLDFLFQFVKQQGRNYLYGLKIPGAMLNMPAYVLDHWPENGTEAAIQRYTTGIHGDARNAYLRHGSSSAIISDASYIRLKNINVSYTIPRQWSKLFSARIYMQGQNLLTLTKYKGQDPESQLGSYIPPLKQYALGIHLEF</sequence>
<feature type="signal peptide" evidence="10">
    <location>
        <begin position="1"/>
        <end position="26"/>
    </location>
</feature>
<keyword evidence="10" id="KW-0732">Signal</keyword>
<keyword evidence="2 8" id="KW-0813">Transport</keyword>
<dbReference type="RefSeq" id="WP_277900560.1">
    <property type="nucleotide sequence ID" value="NZ_JAPMUA010000004.1"/>
</dbReference>
<proteinExistence type="inferred from homology"/>
<feature type="domain" description="TonB-dependent receptor plug" evidence="12">
    <location>
        <begin position="136"/>
        <end position="261"/>
    </location>
</feature>
<feature type="chain" id="PRO_5047491890" evidence="10">
    <location>
        <begin position="27"/>
        <end position="1012"/>
    </location>
</feature>
<dbReference type="EMBL" id="JAPMUA010000004">
    <property type="protein sequence ID" value="MDG3586844.1"/>
    <property type="molecule type" value="Genomic_DNA"/>
</dbReference>
<evidence type="ECO:0000256" key="6">
    <source>
        <dbReference type="ARBA" id="ARBA00023136"/>
    </source>
</evidence>
<dbReference type="InterPro" id="IPR000531">
    <property type="entry name" value="Beta-barrel_TonB"/>
</dbReference>
<evidence type="ECO:0000256" key="9">
    <source>
        <dbReference type="RuleBase" id="RU003357"/>
    </source>
</evidence>
<evidence type="ECO:0000256" key="8">
    <source>
        <dbReference type="PROSITE-ProRule" id="PRU01360"/>
    </source>
</evidence>
<keyword evidence="5 9" id="KW-0798">TonB box</keyword>
<dbReference type="InterPro" id="IPR036942">
    <property type="entry name" value="Beta-barrel_TonB_sf"/>
</dbReference>
<reference evidence="13" key="1">
    <citation type="submission" date="2022-11" db="EMBL/GenBank/DDBJ databases">
        <title>High-quality draft genome sequence of Galbibacter sp. strain CMA-7.</title>
        <authorList>
            <person name="Wei L."/>
            <person name="Dong C."/>
            <person name="Shao Z."/>
        </authorList>
    </citation>
    <scope>NUCLEOTIDE SEQUENCE</scope>
    <source>
        <strain evidence="13">CMA-7</strain>
    </source>
</reference>
<dbReference type="Gene3D" id="2.170.130.10">
    <property type="entry name" value="TonB-dependent receptor, plug domain"/>
    <property type="match status" value="1"/>
</dbReference>
<dbReference type="SUPFAM" id="SSF56935">
    <property type="entry name" value="Porins"/>
    <property type="match status" value="1"/>
</dbReference>
<dbReference type="Gene3D" id="2.40.170.20">
    <property type="entry name" value="TonB-dependent receptor, beta-barrel domain"/>
    <property type="match status" value="1"/>
</dbReference>
<keyword evidence="6 8" id="KW-0472">Membrane</keyword>
<dbReference type="InterPro" id="IPR039426">
    <property type="entry name" value="TonB-dep_rcpt-like"/>
</dbReference>
<evidence type="ECO:0000256" key="5">
    <source>
        <dbReference type="ARBA" id="ARBA00023077"/>
    </source>
</evidence>